<keyword evidence="2" id="KW-0732">Signal</keyword>
<protein>
    <submittedName>
        <fullName evidence="3">Uncharacterized protein</fullName>
    </submittedName>
</protein>
<keyword evidence="4" id="KW-1185">Reference proteome</keyword>
<evidence type="ECO:0000256" key="2">
    <source>
        <dbReference type="SAM" id="SignalP"/>
    </source>
</evidence>
<gene>
    <name evidence="3" type="ORF">NSA23_04335</name>
</gene>
<evidence type="ECO:0000313" key="3">
    <source>
        <dbReference type="EMBL" id="MCR2043342.1"/>
    </source>
</evidence>
<reference evidence="3" key="1">
    <citation type="submission" date="2022-07" db="EMBL/GenBank/DDBJ databases">
        <title>Enhanced cultured diversity of the mouse gut microbiota enables custom-made synthetic communities.</title>
        <authorList>
            <person name="Afrizal A."/>
        </authorList>
    </citation>
    <scope>NUCLEOTIDE SEQUENCE</scope>
    <source>
        <strain evidence="3">DSM 29482</strain>
    </source>
</reference>
<evidence type="ECO:0000313" key="4">
    <source>
        <dbReference type="Proteomes" id="UP001142078"/>
    </source>
</evidence>
<name>A0A9X2ME73_9FIRM</name>
<dbReference type="AlphaFoldDB" id="A0A9X2ME73"/>
<accession>A0A9X2ME73</accession>
<dbReference type="EMBL" id="JANJZL010000002">
    <property type="protein sequence ID" value="MCR2043342.1"/>
    <property type="molecule type" value="Genomic_DNA"/>
</dbReference>
<feature type="signal peptide" evidence="2">
    <location>
        <begin position="1"/>
        <end position="23"/>
    </location>
</feature>
<organism evidence="3 4">
    <name type="scientific">Anaerosalibacter massiliensis</name>
    <dbReference type="NCBI Taxonomy" id="1347392"/>
    <lineage>
        <taxon>Bacteria</taxon>
        <taxon>Bacillati</taxon>
        <taxon>Bacillota</taxon>
        <taxon>Tissierellia</taxon>
        <taxon>Tissierellales</taxon>
        <taxon>Sporanaerobacteraceae</taxon>
        <taxon>Anaerosalibacter</taxon>
    </lineage>
</organism>
<keyword evidence="1" id="KW-0175">Coiled coil</keyword>
<evidence type="ECO:0000256" key="1">
    <source>
        <dbReference type="SAM" id="Coils"/>
    </source>
</evidence>
<dbReference type="RefSeq" id="WP_257490255.1">
    <property type="nucleotide sequence ID" value="NZ_JANJZL010000002.1"/>
</dbReference>
<proteinExistence type="predicted"/>
<feature type="coiled-coil region" evidence="1">
    <location>
        <begin position="32"/>
        <end position="89"/>
    </location>
</feature>
<comment type="caution">
    <text evidence="3">The sequence shown here is derived from an EMBL/GenBank/DDBJ whole genome shotgun (WGS) entry which is preliminary data.</text>
</comment>
<feature type="chain" id="PRO_5040935894" evidence="2">
    <location>
        <begin position="24"/>
        <end position="228"/>
    </location>
</feature>
<dbReference type="Proteomes" id="UP001142078">
    <property type="component" value="Unassembled WGS sequence"/>
</dbReference>
<sequence>MNKKLIALTLSILTLFSSVTVFADTIEEPKVYEEVVKELEEAIEEIEEVQKNRIEILQDKKFNKTMNEMINLQKNKKNTEDEIRDIIEKGFEKSLKISEIVNKQVEMKTLYLNNSKEVYDLTIAIEDDFKIIVKELKRVAKEGNITLKEYENIRQVVVSLIKEMQEVEYAVGNIAKESRIYINYVGNKQFNKAIESFETILGLQGQQIDMLRTIYTHTTEIKELLEEI</sequence>